<dbReference type="PANTHER" id="PTHR41368:SF1">
    <property type="entry name" value="PROTEIN YGHO"/>
    <property type="match status" value="1"/>
</dbReference>
<organism evidence="2 3">
    <name type="scientific">Breznakibacter xylanolyticus</name>
    <dbReference type="NCBI Taxonomy" id="990"/>
    <lineage>
        <taxon>Bacteria</taxon>
        <taxon>Pseudomonadati</taxon>
        <taxon>Bacteroidota</taxon>
        <taxon>Bacteroidia</taxon>
        <taxon>Marinilabiliales</taxon>
        <taxon>Marinilabiliaceae</taxon>
        <taxon>Breznakibacter</taxon>
    </lineage>
</organism>
<feature type="domain" description="N-acetyltransferase" evidence="1">
    <location>
        <begin position="197"/>
        <end position="392"/>
    </location>
</feature>
<evidence type="ECO:0000313" key="2">
    <source>
        <dbReference type="EMBL" id="PZX17438.1"/>
    </source>
</evidence>
<dbReference type="Pfam" id="PF00583">
    <property type="entry name" value="Acetyltransf_1"/>
    <property type="match status" value="1"/>
</dbReference>
<keyword evidence="3" id="KW-1185">Reference proteome</keyword>
<keyword evidence="2" id="KW-0808">Transferase</keyword>
<dbReference type="Gene3D" id="3.40.630.30">
    <property type="match status" value="1"/>
</dbReference>
<dbReference type="PROSITE" id="PS51186">
    <property type="entry name" value="GNAT"/>
    <property type="match status" value="1"/>
</dbReference>
<comment type="caution">
    <text evidence="2">The sequence shown here is derived from an EMBL/GenBank/DDBJ whole genome shotgun (WGS) entry which is preliminary data.</text>
</comment>
<reference evidence="2 3" key="1">
    <citation type="submission" date="2018-06" db="EMBL/GenBank/DDBJ databases">
        <title>Genomic Encyclopedia of Archaeal and Bacterial Type Strains, Phase II (KMG-II): from individual species to whole genera.</title>
        <authorList>
            <person name="Goeker M."/>
        </authorList>
    </citation>
    <scope>NUCLEOTIDE SEQUENCE [LARGE SCALE GENOMIC DNA]</scope>
    <source>
        <strain evidence="2 3">DSM 6779</strain>
    </source>
</reference>
<dbReference type="InterPro" id="IPR039968">
    <property type="entry name" value="BcerS-like"/>
</dbReference>
<evidence type="ECO:0000313" key="3">
    <source>
        <dbReference type="Proteomes" id="UP000249239"/>
    </source>
</evidence>
<dbReference type="RefSeq" id="WP_111445163.1">
    <property type="nucleotide sequence ID" value="NZ_QKZK01000009.1"/>
</dbReference>
<dbReference type="PANTHER" id="PTHR41368">
    <property type="entry name" value="PROTEIN YGHO"/>
    <property type="match status" value="1"/>
</dbReference>
<accession>A0A2W7NBD1</accession>
<dbReference type="AlphaFoldDB" id="A0A2W7NBD1"/>
<dbReference type="EMBL" id="QKZK01000009">
    <property type="protein sequence ID" value="PZX17438.1"/>
    <property type="molecule type" value="Genomic_DNA"/>
</dbReference>
<dbReference type="Proteomes" id="UP000249239">
    <property type="component" value="Unassembled WGS sequence"/>
</dbReference>
<name>A0A2W7NBD1_9BACT</name>
<sequence>MIIQEVNTTSLKETFLNLVDIIYKSDPNYIRPLDVMIDEIFNPTTNPLFANGEATRFVLFDAAMHPIGRIAAFINRNKAYGYEQPTGGIGFFECINEPSAATRLFDTAKAWLAQRGMQAMDGPINFGENDNFWGLLVDGFTPPGFGMPYNPPYYRQLFEEYGFQPYYEQITSHLNLKKPFPERFWKIAERVMAKPELTFRHFTWKEAPRFADDFINIYNDAWQFHENFTPMQPAYLHATLQKAKPFLRENFIWYAYWQGEPIGFLVMFPDANQIIRHLNGKMGFLNKLRFLWYRHMQPLTRARVTVLGVKPHYQRMGIESALFRQFKDVVAQHPSLSQLELSWVGDFNPKMRALMEAMEADFGKRHITWRYLFENQKQAHRSPIIPMGKPTNTHR</sequence>
<proteinExistence type="predicted"/>
<protein>
    <submittedName>
        <fullName evidence="2">Acetyltransferase (GNAT) family protein</fullName>
    </submittedName>
</protein>
<gene>
    <name evidence="2" type="ORF">LX69_01488</name>
</gene>
<dbReference type="InterPro" id="IPR016181">
    <property type="entry name" value="Acyl_CoA_acyltransferase"/>
</dbReference>
<evidence type="ECO:0000259" key="1">
    <source>
        <dbReference type="PROSITE" id="PS51186"/>
    </source>
</evidence>
<dbReference type="GO" id="GO:0016747">
    <property type="term" value="F:acyltransferase activity, transferring groups other than amino-acyl groups"/>
    <property type="evidence" value="ECO:0007669"/>
    <property type="project" value="InterPro"/>
</dbReference>
<dbReference type="OrthoDB" id="9806005at2"/>
<dbReference type="SUPFAM" id="SSF55729">
    <property type="entry name" value="Acyl-CoA N-acyltransferases (Nat)"/>
    <property type="match status" value="1"/>
</dbReference>
<dbReference type="InterPro" id="IPR000182">
    <property type="entry name" value="GNAT_dom"/>
</dbReference>